<dbReference type="PANTHER" id="PTHR34067">
    <property type="entry name" value="OS04G0193200 PROTEIN"/>
    <property type="match status" value="1"/>
</dbReference>
<dbReference type="EMBL" id="NKXS01003058">
    <property type="protein sequence ID" value="PIN11005.1"/>
    <property type="molecule type" value="Genomic_DNA"/>
</dbReference>
<dbReference type="Gene3D" id="3.30.890.10">
    <property type="entry name" value="Methyl-cpg-binding Protein 2, Chain A"/>
    <property type="match status" value="2"/>
</dbReference>
<keyword evidence="2" id="KW-0805">Transcription regulation</keyword>
<dbReference type="PANTHER" id="PTHR34067:SF20">
    <property type="entry name" value="OS08G0206700 PROTEIN"/>
    <property type="match status" value="1"/>
</dbReference>
<feature type="compositionally biased region" description="Basic and acidic residues" evidence="6">
    <location>
        <begin position="456"/>
        <end position="468"/>
    </location>
</feature>
<feature type="region of interest" description="Disordered" evidence="6">
    <location>
        <begin position="606"/>
        <end position="634"/>
    </location>
</feature>
<dbReference type="Pfam" id="PF01429">
    <property type="entry name" value="MBD"/>
    <property type="match status" value="2"/>
</dbReference>
<dbReference type="InterPro" id="IPR016177">
    <property type="entry name" value="DNA-bd_dom_sf"/>
</dbReference>
<evidence type="ECO:0000256" key="5">
    <source>
        <dbReference type="ARBA" id="ARBA00023242"/>
    </source>
</evidence>
<feature type="region of interest" description="Disordered" evidence="6">
    <location>
        <begin position="119"/>
        <end position="183"/>
    </location>
</feature>
<feature type="region of interest" description="Disordered" evidence="6">
    <location>
        <begin position="340"/>
        <end position="365"/>
    </location>
</feature>
<evidence type="ECO:0000256" key="6">
    <source>
        <dbReference type="SAM" id="MobiDB-lite"/>
    </source>
</evidence>
<dbReference type="SUPFAM" id="SSF54171">
    <property type="entry name" value="DNA-binding domain"/>
    <property type="match status" value="2"/>
</dbReference>
<keyword evidence="9" id="KW-1185">Reference proteome</keyword>
<keyword evidence="5" id="KW-0539">Nucleus</keyword>
<evidence type="ECO:0000256" key="1">
    <source>
        <dbReference type="ARBA" id="ARBA00004123"/>
    </source>
</evidence>
<dbReference type="STRING" id="429701.A0A2G9H0I5"/>
<dbReference type="InterPro" id="IPR001739">
    <property type="entry name" value="Methyl_CpG_DNA-bd"/>
</dbReference>
<evidence type="ECO:0000313" key="8">
    <source>
        <dbReference type="EMBL" id="PIN11005.1"/>
    </source>
</evidence>
<dbReference type="PROSITE" id="PS50982">
    <property type="entry name" value="MBD"/>
    <property type="match status" value="2"/>
</dbReference>
<feature type="compositionally biased region" description="Basic and acidic residues" evidence="6">
    <location>
        <begin position="408"/>
        <end position="421"/>
    </location>
</feature>
<evidence type="ECO:0000256" key="3">
    <source>
        <dbReference type="ARBA" id="ARBA00023125"/>
    </source>
</evidence>
<sequence length="634" mass="71145">MGGEHPDWLPVGWKVSVKIRSCGRKDKYYVNPSNGLKFNSKPEVLRYLKTSGIDRKPKDPSKIDIKKTVAEKLPPGWIKEIRTKKKGGKTRRDPYYIDPFTGRYFRSMQEVFRYLESNDSRKAETKPDDKGRINVDLGDHSQSVSRLLSSAEAKGRKLVDKKVDKTSSAHESVKSGPKLNAGSKCAATNNANVPEDIHLGQTEQDDSLAIELSDKLQLVNKKQYVDRTREFKKSADNKVDKHADEDQRLKSGMRIAAPKRVNMHEVNIVEQRDRENDSVSKNLPDKLQEINGREEHKYRRRQSKRLADIKPKDNITKDQSLQSGLEGAPVKNINVLETNGLEQREKDNNSVGEGPQDKILVQRNKRKDWTSELPRRTSKRLARVEVDPLLEVKTNNKAEAEVNTTKSIGKEGPVDEPKTDNVGKSGSLNSPNEHHSERKTENPATIKPEKPVTPPVEEHKEEEHDKRPNSSLKDLLMDPCIEFAIKTLTGAIPIDDVKKVGDSPVSSLASPNQTSASSSMVPPDDIWTDPCFEFAVKTLTGEMPMEKGPQLQVTFQQPLSSAGPTGCNGIMLPKIRLDNIYPSNYSFGQFNDVKKPSLRQEAVRDPPFPRGMNGGSKNFHHSVEGEGGTQCRKF</sequence>
<dbReference type="GO" id="GO:0005634">
    <property type="term" value="C:nucleus"/>
    <property type="evidence" value="ECO:0007669"/>
    <property type="project" value="UniProtKB-SubCell"/>
</dbReference>
<organism evidence="8 9">
    <name type="scientific">Handroanthus impetiginosus</name>
    <dbReference type="NCBI Taxonomy" id="429701"/>
    <lineage>
        <taxon>Eukaryota</taxon>
        <taxon>Viridiplantae</taxon>
        <taxon>Streptophyta</taxon>
        <taxon>Embryophyta</taxon>
        <taxon>Tracheophyta</taxon>
        <taxon>Spermatophyta</taxon>
        <taxon>Magnoliopsida</taxon>
        <taxon>eudicotyledons</taxon>
        <taxon>Gunneridae</taxon>
        <taxon>Pentapetalae</taxon>
        <taxon>asterids</taxon>
        <taxon>lamiids</taxon>
        <taxon>Lamiales</taxon>
        <taxon>Bignoniaceae</taxon>
        <taxon>Crescentiina</taxon>
        <taxon>Tabebuia alliance</taxon>
        <taxon>Handroanthus</taxon>
    </lineage>
</organism>
<evidence type="ECO:0000256" key="2">
    <source>
        <dbReference type="ARBA" id="ARBA00023015"/>
    </source>
</evidence>
<comment type="caution">
    <text evidence="8">The sequence shown here is derived from an EMBL/GenBank/DDBJ whole genome shotgun (WGS) entry which is preliminary data.</text>
</comment>
<feature type="region of interest" description="Disordered" evidence="6">
    <location>
        <begin position="397"/>
        <end position="472"/>
    </location>
</feature>
<keyword evidence="3" id="KW-0238">DNA-binding</keyword>
<feature type="compositionally biased region" description="Polar residues" evidence="6">
    <location>
        <begin position="422"/>
        <end position="431"/>
    </location>
</feature>
<reference evidence="9" key="1">
    <citation type="journal article" date="2018" name="Gigascience">
        <title>Genome assembly of the Pink Ipe (Handroanthus impetiginosus, Bignoniaceae), a highly valued, ecologically keystone Neotropical timber forest tree.</title>
        <authorList>
            <person name="Silva-Junior O.B."/>
            <person name="Grattapaglia D."/>
            <person name="Novaes E."/>
            <person name="Collevatti R.G."/>
        </authorList>
    </citation>
    <scope>NUCLEOTIDE SEQUENCE [LARGE SCALE GENOMIC DNA]</scope>
    <source>
        <strain evidence="9">cv. UFG-1</strain>
    </source>
</reference>
<comment type="subcellular location">
    <subcellularLocation>
        <location evidence="1">Nucleus</location>
    </subcellularLocation>
</comment>
<feature type="domain" description="MBD" evidence="7">
    <location>
        <begin position="1"/>
        <end position="62"/>
    </location>
</feature>
<dbReference type="GO" id="GO:0003677">
    <property type="term" value="F:DNA binding"/>
    <property type="evidence" value="ECO:0007669"/>
    <property type="project" value="UniProtKB-KW"/>
</dbReference>
<dbReference type="OrthoDB" id="10072024at2759"/>
<accession>A0A2G9H0I5</accession>
<protein>
    <submittedName>
        <fullName evidence="8">Methyl-CpG binding transcription regulator</fullName>
    </submittedName>
</protein>
<feature type="region of interest" description="Disordered" evidence="6">
    <location>
        <begin position="270"/>
        <end position="303"/>
    </location>
</feature>
<dbReference type="SMART" id="SM00391">
    <property type="entry name" value="MBD"/>
    <property type="match status" value="2"/>
</dbReference>
<feature type="domain" description="MBD" evidence="7">
    <location>
        <begin position="63"/>
        <end position="142"/>
    </location>
</feature>
<name>A0A2G9H0I5_9LAMI</name>
<evidence type="ECO:0000256" key="4">
    <source>
        <dbReference type="ARBA" id="ARBA00023163"/>
    </source>
</evidence>
<keyword evidence="4" id="KW-0804">Transcription</keyword>
<dbReference type="InterPro" id="IPR038945">
    <property type="entry name" value="MBD13-like"/>
</dbReference>
<proteinExistence type="predicted"/>
<dbReference type="Proteomes" id="UP000231279">
    <property type="component" value="Unassembled WGS sequence"/>
</dbReference>
<evidence type="ECO:0000259" key="7">
    <source>
        <dbReference type="PROSITE" id="PS50982"/>
    </source>
</evidence>
<dbReference type="AlphaFoldDB" id="A0A2G9H0I5"/>
<feature type="compositionally biased region" description="Basic and acidic residues" evidence="6">
    <location>
        <begin position="119"/>
        <end position="139"/>
    </location>
</feature>
<dbReference type="CDD" id="cd00122">
    <property type="entry name" value="MBD"/>
    <property type="match status" value="2"/>
</dbReference>
<feature type="compositionally biased region" description="Basic and acidic residues" evidence="6">
    <location>
        <begin position="153"/>
        <end position="173"/>
    </location>
</feature>
<feature type="compositionally biased region" description="Basic and acidic residues" evidence="6">
    <location>
        <begin position="432"/>
        <end position="441"/>
    </location>
</feature>
<evidence type="ECO:0000313" key="9">
    <source>
        <dbReference type="Proteomes" id="UP000231279"/>
    </source>
</evidence>
<gene>
    <name evidence="8" type="ORF">CDL12_16395</name>
</gene>
<feature type="compositionally biased region" description="Basic and acidic residues" evidence="6">
    <location>
        <begin position="270"/>
        <end position="297"/>
    </location>
</feature>